<dbReference type="PANTHER" id="PTHR36452">
    <property type="entry name" value="CHROMOSOME 12, WHOLE GENOME SHOTGUN SEQUENCE"/>
    <property type="match status" value="1"/>
</dbReference>
<gene>
    <name evidence="1" type="ORF">N7532_002814</name>
</gene>
<dbReference type="AlphaFoldDB" id="A0A9W9G119"/>
<sequence length="108" mass="12087">MLALIREDIDEHADRWKEVLRAPAMRREFLGRAPDDDDAVVKAFAHHNRESALKTKPKGYEADNPNILLLRLRSFTVGRPIADAEMLAPDAQERIAALIGAMEPLVSS</sequence>
<organism evidence="1 2">
    <name type="scientific">Penicillium argentinense</name>
    <dbReference type="NCBI Taxonomy" id="1131581"/>
    <lineage>
        <taxon>Eukaryota</taxon>
        <taxon>Fungi</taxon>
        <taxon>Dikarya</taxon>
        <taxon>Ascomycota</taxon>
        <taxon>Pezizomycotina</taxon>
        <taxon>Eurotiomycetes</taxon>
        <taxon>Eurotiomycetidae</taxon>
        <taxon>Eurotiales</taxon>
        <taxon>Aspergillaceae</taxon>
        <taxon>Penicillium</taxon>
    </lineage>
</organism>
<dbReference type="EMBL" id="JAPQKI010000003">
    <property type="protein sequence ID" value="KAJ5110169.1"/>
    <property type="molecule type" value="Genomic_DNA"/>
</dbReference>
<name>A0A9W9G119_9EURO</name>
<evidence type="ECO:0000313" key="2">
    <source>
        <dbReference type="Proteomes" id="UP001149074"/>
    </source>
</evidence>
<dbReference type="InterPro" id="IPR012808">
    <property type="entry name" value="CHP02453"/>
</dbReference>
<dbReference type="RefSeq" id="XP_056478280.1">
    <property type="nucleotide sequence ID" value="XM_056615308.1"/>
</dbReference>
<dbReference type="Pfam" id="PF09365">
    <property type="entry name" value="DUF2461"/>
    <property type="match status" value="1"/>
</dbReference>
<dbReference type="PANTHER" id="PTHR36452:SF1">
    <property type="entry name" value="DUF2461 DOMAIN-CONTAINING PROTEIN"/>
    <property type="match status" value="1"/>
</dbReference>
<dbReference type="OrthoDB" id="2537769at2759"/>
<protein>
    <submittedName>
        <fullName evidence="1">Uncharacterized protein</fullName>
    </submittedName>
</protein>
<dbReference type="GeneID" id="81354287"/>
<reference evidence="1" key="2">
    <citation type="journal article" date="2023" name="IMA Fungus">
        <title>Comparative genomic study of the Penicillium genus elucidates a diverse pangenome and 15 lateral gene transfer events.</title>
        <authorList>
            <person name="Petersen C."/>
            <person name="Sorensen T."/>
            <person name="Nielsen M.R."/>
            <person name="Sondergaard T.E."/>
            <person name="Sorensen J.L."/>
            <person name="Fitzpatrick D.A."/>
            <person name="Frisvad J.C."/>
            <person name="Nielsen K.L."/>
        </authorList>
    </citation>
    <scope>NUCLEOTIDE SEQUENCE</scope>
    <source>
        <strain evidence="1">IBT 30761</strain>
    </source>
</reference>
<reference evidence="1" key="1">
    <citation type="submission" date="2022-11" db="EMBL/GenBank/DDBJ databases">
        <authorList>
            <person name="Petersen C."/>
        </authorList>
    </citation>
    <scope>NUCLEOTIDE SEQUENCE</scope>
    <source>
        <strain evidence="1">IBT 30761</strain>
    </source>
</reference>
<evidence type="ECO:0000313" key="1">
    <source>
        <dbReference type="EMBL" id="KAJ5110169.1"/>
    </source>
</evidence>
<comment type="caution">
    <text evidence="1">The sequence shown here is derived from an EMBL/GenBank/DDBJ whole genome shotgun (WGS) entry which is preliminary data.</text>
</comment>
<keyword evidence="2" id="KW-1185">Reference proteome</keyword>
<proteinExistence type="predicted"/>
<accession>A0A9W9G119</accession>
<dbReference type="Proteomes" id="UP001149074">
    <property type="component" value="Unassembled WGS sequence"/>
</dbReference>